<dbReference type="Proteomes" id="UP001152646">
    <property type="component" value="Unassembled WGS sequence"/>
</dbReference>
<dbReference type="EC" id="1.5.1.7" evidence="5 14"/>
<dbReference type="InterPro" id="IPR027281">
    <property type="entry name" value="Lys1"/>
</dbReference>
<feature type="binding site" evidence="16">
    <location>
        <position position="278"/>
    </location>
    <ligand>
        <name>NAD(+)</name>
        <dbReference type="ChEBI" id="CHEBI:57540"/>
    </ligand>
</feature>
<evidence type="ECO:0000256" key="10">
    <source>
        <dbReference type="ARBA" id="ARBA00023154"/>
    </source>
</evidence>
<dbReference type="GO" id="GO:0019878">
    <property type="term" value="P:lysine biosynthetic process via aminoadipic acid"/>
    <property type="evidence" value="ECO:0007669"/>
    <property type="project" value="TreeGrafter"/>
</dbReference>
<dbReference type="Pfam" id="PF05222">
    <property type="entry name" value="AlaDh_PNT_N"/>
    <property type="match status" value="1"/>
</dbReference>
<evidence type="ECO:0000256" key="15">
    <source>
        <dbReference type="PIRSR" id="PIRSR018250-1"/>
    </source>
</evidence>
<dbReference type="InterPro" id="IPR051168">
    <property type="entry name" value="AASS"/>
</dbReference>
<proteinExistence type="inferred from homology"/>
<evidence type="ECO:0000313" key="21">
    <source>
        <dbReference type="Proteomes" id="UP001152646"/>
    </source>
</evidence>
<dbReference type="CDD" id="cd12188">
    <property type="entry name" value="SDH"/>
    <property type="match status" value="1"/>
</dbReference>
<feature type="binding site" evidence="16">
    <location>
        <position position="226"/>
    </location>
    <ligand>
        <name>NAD(+)</name>
        <dbReference type="ChEBI" id="CHEBI:57540"/>
    </ligand>
</feature>
<dbReference type="PANTHER" id="PTHR11133:SF23">
    <property type="entry name" value="SACCHAROPINE DEHYDROGENASE [NAD(+), L-LYSINE-FORMING]"/>
    <property type="match status" value="1"/>
</dbReference>
<comment type="pathway">
    <text evidence="2 14">Amino-acid biosynthesis; L-lysine biosynthesis via AAA pathway; L-lysine from L-alpha-aminoadipate (fungal route): step 3/3.</text>
</comment>
<evidence type="ECO:0000259" key="19">
    <source>
        <dbReference type="SMART" id="SM01003"/>
    </source>
</evidence>
<dbReference type="FunFam" id="3.40.50.720:FF:000627">
    <property type="entry name" value="Saccharopine dehydrogenase [NAD(+), L-lysine-forming]"/>
    <property type="match status" value="1"/>
</dbReference>
<dbReference type="SUPFAM" id="SSF52283">
    <property type="entry name" value="Formate/glycerate dehydrogenase catalytic domain-like"/>
    <property type="match status" value="1"/>
</dbReference>
<evidence type="ECO:0000256" key="7">
    <source>
        <dbReference type="ARBA" id="ARBA00022605"/>
    </source>
</evidence>
<keyword evidence="7 14" id="KW-0028">Amino-acid biosynthesis</keyword>
<comment type="caution">
    <text evidence="20">The sequence shown here is derived from an EMBL/GenBank/DDBJ whole genome shotgun (WGS) entry which is preliminary data.</text>
</comment>
<feature type="binding site" evidence="16">
    <location>
        <begin position="319"/>
        <end position="322"/>
    </location>
    <ligand>
        <name>NAD(+)</name>
        <dbReference type="ChEBI" id="CHEBI:57540"/>
    </ligand>
</feature>
<reference evidence="20" key="1">
    <citation type="submission" date="2021-07" db="EMBL/GenBank/DDBJ databases">
        <authorList>
            <person name="Branca A.L. A."/>
        </authorList>
    </citation>
    <scope>NUCLEOTIDE SEQUENCE</scope>
</reference>
<dbReference type="EMBL" id="CAJVPA010000088">
    <property type="protein sequence ID" value="CAG8311689.1"/>
    <property type="molecule type" value="Genomic_DNA"/>
</dbReference>
<feature type="active site" description="Proton donor" evidence="15">
    <location>
        <position position="96"/>
    </location>
</feature>
<dbReference type="SMART" id="SM01003">
    <property type="entry name" value="AlaDh_PNT_N"/>
    <property type="match status" value="1"/>
</dbReference>
<comment type="catalytic activity">
    <reaction evidence="13 14">
        <text>L-saccharopine + NAD(+) + H2O = L-lysine + 2-oxoglutarate + NADH + H(+)</text>
        <dbReference type="Rhea" id="RHEA:12440"/>
        <dbReference type="ChEBI" id="CHEBI:15377"/>
        <dbReference type="ChEBI" id="CHEBI:15378"/>
        <dbReference type="ChEBI" id="CHEBI:16810"/>
        <dbReference type="ChEBI" id="CHEBI:32551"/>
        <dbReference type="ChEBI" id="CHEBI:57540"/>
        <dbReference type="ChEBI" id="CHEBI:57945"/>
        <dbReference type="ChEBI" id="CHEBI:57951"/>
        <dbReference type="EC" id="1.5.1.7"/>
    </reaction>
</comment>
<feature type="disulfide bond" evidence="17">
    <location>
        <begin position="204"/>
        <end position="248"/>
    </location>
</feature>
<evidence type="ECO:0000256" key="4">
    <source>
        <dbReference type="ARBA" id="ARBA00011245"/>
    </source>
</evidence>
<evidence type="ECO:0000256" key="9">
    <source>
        <dbReference type="ARBA" id="ARBA00023027"/>
    </source>
</evidence>
<comment type="similarity">
    <text evidence="3 14">Belongs to the AlaDH/PNT family.</text>
</comment>
<organism evidence="20 21">
    <name type="scientific">Penicillium salamii</name>
    <dbReference type="NCBI Taxonomy" id="1612424"/>
    <lineage>
        <taxon>Eukaryota</taxon>
        <taxon>Fungi</taxon>
        <taxon>Dikarya</taxon>
        <taxon>Ascomycota</taxon>
        <taxon>Pezizomycotina</taxon>
        <taxon>Eurotiomycetes</taxon>
        <taxon>Eurotiomycetidae</taxon>
        <taxon>Eurotiales</taxon>
        <taxon>Aspergillaceae</taxon>
        <taxon>Penicillium</taxon>
    </lineage>
</organism>
<feature type="domain" description="Alanine dehydrogenase/pyridine nucleotide transhydrogenase N-terminal" evidence="19">
    <location>
        <begin position="7"/>
        <end position="142"/>
    </location>
</feature>
<comment type="function">
    <text evidence="1">Catalyzes the NAD(+)-dependent cleavage of saccharopine to L-lysine and 2-oxoglutarate, the final step in the alpha-aminoadipate (AAA) pathway for lysin biosynthesis.</text>
</comment>
<dbReference type="InterPro" id="IPR007698">
    <property type="entry name" value="AlaDH/PNT_NAD(H)-bd"/>
</dbReference>
<evidence type="ECO:0000256" key="11">
    <source>
        <dbReference type="ARBA" id="ARBA00023157"/>
    </source>
</evidence>
<evidence type="ECO:0000256" key="6">
    <source>
        <dbReference type="ARBA" id="ARBA00021221"/>
    </source>
</evidence>
<evidence type="ECO:0000256" key="12">
    <source>
        <dbReference type="ARBA" id="ARBA00033228"/>
    </source>
</evidence>
<keyword evidence="11" id="KW-1015">Disulfide bond</keyword>
<feature type="binding site" evidence="16">
    <location>
        <begin position="202"/>
        <end position="203"/>
    </location>
    <ligand>
        <name>NAD(+)</name>
        <dbReference type="ChEBI" id="CHEBI:57540"/>
    </ligand>
</feature>
<evidence type="ECO:0000259" key="18">
    <source>
        <dbReference type="SMART" id="SM01002"/>
    </source>
</evidence>
<evidence type="ECO:0000256" key="1">
    <source>
        <dbReference type="ARBA" id="ARBA00004078"/>
    </source>
</evidence>
<feature type="domain" description="Alanine dehydrogenase/pyridine nucleotide transhydrogenase NAD(H)-binding" evidence="18">
    <location>
        <begin position="174"/>
        <end position="318"/>
    </location>
</feature>
<dbReference type="InterPro" id="IPR036291">
    <property type="entry name" value="NAD(P)-bd_dom_sf"/>
</dbReference>
<dbReference type="GO" id="GO:0004754">
    <property type="term" value="F:saccharopine dehydrogenase (NAD+, L-lysine-forming) activity"/>
    <property type="evidence" value="ECO:0007669"/>
    <property type="project" value="UniProtKB-EC"/>
</dbReference>
<dbReference type="PIRSF" id="PIRSF018250">
    <property type="entry name" value="Saccharopine_DH_Lys"/>
    <property type="match status" value="1"/>
</dbReference>
<dbReference type="FunFam" id="3.40.50.720:FF:000217">
    <property type="entry name" value="Saccharopine dehydrogenase [NAD(+), L-lysine-forming]"/>
    <property type="match status" value="1"/>
</dbReference>
<evidence type="ECO:0000256" key="14">
    <source>
        <dbReference type="PIRNR" id="PIRNR018250"/>
    </source>
</evidence>
<accession>A0A9W4IMS3</accession>
<dbReference type="Gene3D" id="3.40.50.720">
    <property type="entry name" value="NAD(P)-binding Rossmann-like Domain"/>
    <property type="match status" value="1"/>
</dbReference>
<evidence type="ECO:0000256" key="16">
    <source>
        <dbReference type="PIRSR" id="PIRSR018250-3"/>
    </source>
</evidence>
<evidence type="ECO:0000256" key="8">
    <source>
        <dbReference type="ARBA" id="ARBA00023002"/>
    </source>
</evidence>
<dbReference type="OrthoDB" id="265306at2759"/>
<protein>
    <recommendedName>
        <fullName evidence="6 14">Saccharopine dehydrogenase [NAD(+), L-lysine-forming]</fullName>
        <shortName evidence="14">SDH</shortName>
        <ecNumber evidence="5 14">1.5.1.7</ecNumber>
    </recommendedName>
    <alternativeName>
        <fullName evidence="12 14">Lysine--2-oxoglutarate reductase</fullName>
    </alternativeName>
</protein>
<evidence type="ECO:0000256" key="2">
    <source>
        <dbReference type="ARBA" id="ARBA00004884"/>
    </source>
</evidence>
<sequence length="374" mass="40588">MAGQKIWLRAETKPAEARSALTPTTCKALIDAGYDVTVERSTQRIFDDEEFAKIGAPLVAEGSWVQDAPKDAVILGLKELPEEDFPLEHVHVTFAHCFKQQGGWESVLSRWPRGKGTLLDLEFLTDDSGRRVAAFGWSAGYAGSALAVKNWAWQLTHPNETLPGEVPYPNKDALIASVKESLEAGIKVAGKAPKILVIGALGRCGSGAVELAKDVGIPTSNIVEWDMAETKKGGPFEEIAESDIFVNCIYLSSKINPFVNIESLSKSPNRNLSVICDVSADTSNPFNPIPLYDITTTFDKPTVPVTGLKDGPALSVISIDHLPSLLPRESSEMFSAALLPSLLTLNDRSNARVWKQAEELFDEKVATLPKSFLA</sequence>
<dbReference type="InterPro" id="IPR007886">
    <property type="entry name" value="AlaDH/PNT_N"/>
</dbReference>
<evidence type="ECO:0000313" key="20">
    <source>
        <dbReference type="EMBL" id="CAG8311689.1"/>
    </source>
</evidence>
<keyword evidence="8 14" id="KW-0560">Oxidoreductase</keyword>
<evidence type="ECO:0000256" key="5">
    <source>
        <dbReference type="ARBA" id="ARBA00012847"/>
    </source>
</evidence>
<dbReference type="SUPFAM" id="SSF51735">
    <property type="entry name" value="NAD(P)-binding Rossmann-fold domains"/>
    <property type="match status" value="1"/>
</dbReference>
<evidence type="ECO:0000256" key="3">
    <source>
        <dbReference type="ARBA" id="ARBA00005689"/>
    </source>
</evidence>
<keyword evidence="10 14" id="KW-0457">Lysine biosynthesis</keyword>
<feature type="binding site" evidence="16">
    <location>
        <position position="130"/>
    </location>
    <ligand>
        <name>NAD(+)</name>
        <dbReference type="ChEBI" id="CHEBI:57540"/>
    </ligand>
</feature>
<feature type="binding site" evidence="16">
    <location>
        <position position="230"/>
    </location>
    <ligand>
        <name>NAD(+)</name>
        <dbReference type="ChEBI" id="CHEBI:57540"/>
    </ligand>
</feature>
<keyword evidence="9 14" id="KW-0520">NAD</keyword>
<dbReference type="PANTHER" id="PTHR11133">
    <property type="entry name" value="SACCHAROPINE DEHYDROGENASE"/>
    <property type="match status" value="1"/>
</dbReference>
<dbReference type="GO" id="GO:0005737">
    <property type="term" value="C:cytoplasm"/>
    <property type="evidence" value="ECO:0007669"/>
    <property type="project" value="TreeGrafter"/>
</dbReference>
<evidence type="ECO:0000256" key="17">
    <source>
        <dbReference type="PIRSR" id="PIRSR018250-4"/>
    </source>
</evidence>
<name>A0A9W4IMS3_9EURO</name>
<feature type="binding site" evidence="16">
    <location>
        <position position="250"/>
    </location>
    <ligand>
        <name>NAD(+)</name>
        <dbReference type="ChEBI" id="CHEBI:57540"/>
    </ligand>
</feature>
<dbReference type="AlphaFoldDB" id="A0A9W4IMS3"/>
<gene>
    <name evidence="20" type="ORF">PSALAMII_LOCUS2162</name>
</gene>
<evidence type="ECO:0000256" key="13">
    <source>
        <dbReference type="ARBA" id="ARBA00047860"/>
    </source>
</evidence>
<dbReference type="SMART" id="SM01002">
    <property type="entry name" value="AlaDh_PNT_C"/>
    <property type="match status" value="1"/>
</dbReference>
<feature type="active site" description="Proton acceptor" evidence="15">
    <location>
        <position position="78"/>
    </location>
</feature>
<comment type="subunit">
    <text evidence="4">Monomer.</text>
</comment>